<gene>
    <name evidence="3" type="ORF">COT49_00095</name>
</gene>
<dbReference type="GO" id="GO:0003824">
    <property type="term" value="F:catalytic activity"/>
    <property type="evidence" value="ECO:0007669"/>
    <property type="project" value="InterPro"/>
</dbReference>
<reference evidence="4" key="1">
    <citation type="submission" date="2017-09" db="EMBL/GenBank/DDBJ databases">
        <title>Depth-based differentiation of microbial function through sediment-hosted aquifers and enrichment of novel symbionts in the deep terrestrial subsurface.</title>
        <authorList>
            <person name="Probst A.J."/>
            <person name="Ladd B."/>
            <person name="Jarett J.K."/>
            <person name="Geller-Mcgrath D.E."/>
            <person name="Sieber C.M.K."/>
            <person name="Emerson J.B."/>
            <person name="Anantharaman K."/>
            <person name="Thomas B.C."/>
            <person name="Malmstrom R."/>
            <person name="Stieglmeier M."/>
            <person name="Klingl A."/>
            <person name="Woyke T."/>
            <person name="Ryan C.M."/>
            <person name="Banfield J.F."/>
        </authorList>
    </citation>
    <scope>NUCLEOTIDE SEQUENCE [LARGE SCALE GENOMIC DNA]</scope>
</reference>
<evidence type="ECO:0000259" key="2">
    <source>
        <dbReference type="PROSITE" id="PS51084"/>
    </source>
</evidence>
<dbReference type="SUPFAM" id="SSF54197">
    <property type="entry name" value="HIT-like"/>
    <property type="match status" value="1"/>
</dbReference>
<feature type="short sequence motif" description="Histidine triad motif" evidence="1">
    <location>
        <begin position="116"/>
        <end position="120"/>
    </location>
</feature>
<dbReference type="Proteomes" id="UP000230340">
    <property type="component" value="Unassembled WGS sequence"/>
</dbReference>
<organism evidence="3 4">
    <name type="scientific">candidate division WWE3 bacterium CG08_land_8_20_14_0_20_40_13</name>
    <dbReference type="NCBI Taxonomy" id="1975084"/>
    <lineage>
        <taxon>Bacteria</taxon>
        <taxon>Katanobacteria</taxon>
    </lineage>
</organism>
<dbReference type="Pfam" id="PF01230">
    <property type="entry name" value="HIT"/>
    <property type="match status" value="1"/>
</dbReference>
<dbReference type="PROSITE" id="PS51084">
    <property type="entry name" value="HIT_2"/>
    <property type="match status" value="1"/>
</dbReference>
<dbReference type="InterPro" id="IPR052908">
    <property type="entry name" value="AP-4-A_phosphorylase"/>
</dbReference>
<sequence>MPDYSNYNSRTYGDYAKVWQSTGKCVFCDLKDKYIIMEKDGVVLTVNIFPYINGHLLIIPRRHFEDFDEATQKEWSAVKKLSEIGKYLLQNSLKVQSVWFLHRMGKGFKAQKTVAHAHAHLIPFDEKLFKWEFQEITTAPIDLASKLREGLDKK</sequence>
<dbReference type="AlphaFoldDB" id="A0A2H0XET9"/>
<accession>A0A2H0XET9</accession>
<evidence type="ECO:0000313" key="4">
    <source>
        <dbReference type="Proteomes" id="UP000230340"/>
    </source>
</evidence>
<dbReference type="EMBL" id="PEYT01000001">
    <property type="protein sequence ID" value="PIS23460.1"/>
    <property type="molecule type" value="Genomic_DNA"/>
</dbReference>
<name>A0A2H0XET9_UNCKA</name>
<evidence type="ECO:0000313" key="3">
    <source>
        <dbReference type="EMBL" id="PIS23460.1"/>
    </source>
</evidence>
<dbReference type="InterPro" id="IPR036265">
    <property type="entry name" value="HIT-like_sf"/>
</dbReference>
<evidence type="ECO:0000256" key="1">
    <source>
        <dbReference type="PROSITE-ProRule" id="PRU00464"/>
    </source>
</evidence>
<dbReference type="Gene3D" id="3.30.428.10">
    <property type="entry name" value="HIT-like"/>
    <property type="match status" value="1"/>
</dbReference>
<dbReference type="PANTHER" id="PTHR42997:SF1">
    <property type="entry name" value="AP-4-A PHOSPHORYLASE"/>
    <property type="match status" value="1"/>
</dbReference>
<protein>
    <recommendedName>
        <fullName evidence="2">HIT domain-containing protein</fullName>
    </recommendedName>
</protein>
<feature type="domain" description="HIT" evidence="2">
    <location>
        <begin position="23"/>
        <end position="131"/>
    </location>
</feature>
<dbReference type="PANTHER" id="PTHR42997">
    <property type="entry name" value="HIT FAMILY HYDROLASE"/>
    <property type="match status" value="1"/>
</dbReference>
<dbReference type="InterPro" id="IPR011146">
    <property type="entry name" value="HIT-like"/>
</dbReference>
<proteinExistence type="predicted"/>
<comment type="caution">
    <text evidence="3">The sequence shown here is derived from an EMBL/GenBank/DDBJ whole genome shotgun (WGS) entry which is preliminary data.</text>
</comment>